<dbReference type="PIR" id="S74741">
    <property type="entry name" value="S74741"/>
</dbReference>
<keyword evidence="4" id="KW-1185">Reference proteome</keyword>
<dbReference type="InParanoid" id="P72876"/>
<dbReference type="AlphaFoldDB" id="P72876"/>
<dbReference type="Pfam" id="PF09988">
    <property type="entry name" value="DUF2227"/>
    <property type="match status" value="1"/>
</dbReference>
<dbReference type="EnsemblBacteria" id="BAA16892">
    <property type="protein sequence ID" value="BAA16892"/>
    <property type="gene ID" value="BAA16892"/>
</dbReference>
<dbReference type="eggNOG" id="COG2389">
    <property type="taxonomic scope" value="Bacteria"/>
</dbReference>
<accession>P72876</accession>
<dbReference type="InterPro" id="IPR019250">
    <property type="entry name" value="DUF2227_metal-bd"/>
</dbReference>
<dbReference type="Proteomes" id="UP000001425">
    <property type="component" value="Chromosome"/>
</dbReference>
<proteinExistence type="predicted"/>
<evidence type="ECO:0000313" key="3">
    <source>
        <dbReference type="EMBL" id="BAA16892.1"/>
    </source>
</evidence>
<organism evidence="3 4">
    <name type="scientific">Synechocystis sp. (strain ATCC 27184 / PCC 6803 / Kazusa)</name>
    <dbReference type="NCBI Taxonomy" id="1111708"/>
    <lineage>
        <taxon>Bacteria</taxon>
        <taxon>Bacillati</taxon>
        <taxon>Cyanobacteriota</taxon>
        <taxon>Cyanophyceae</taxon>
        <taxon>Synechococcales</taxon>
        <taxon>Merismopediaceae</taxon>
        <taxon>Synechocystis</taxon>
    </lineage>
</organism>
<keyword evidence="2" id="KW-1133">Transmembrane helix</keyword>
<protein>
    <submittedName>
        <fullName evidence="3">Sll0924 protein</fullName>
    </submittedName>
</protein>
<feature type="transmembrane region" description="Helical" evidence="2">
    <location>
        <begin position="12"/>
        <end position="41"/>
    </location>
</feature>
<name>P72876_SYNY3</name>
<sequence length="184" mass="20832">MPAGKIHDRITLGATPAVMAITFIGTGSARLTLLMAIAFGFSGLMFGPDLDIHSCQYKRWGWLRWVWLPYRHFIPHRSPLSHGFLIGTILRLLYLGSWLLLASAGIGTVLILLQKLNLQGINWLIPRQWLEQHRWELLTIFVGLEAGAMAHSVSDWGGSWLKKKLKPQQKKHSSQGKSKSRRRS</sequence>
<dbReference type="PANTHER" id="PTHR39085">
    <property type="entry name" value="SLL0924 PROTEIN"/>
    <property type="match status" value="1"/>
</dbReference>
<feature type="transmembrane region" description="Helical" evidence="2">
    <location>
        <begin position="92"/>
        <end position="113"/>
    </location>
</feature>
<keyword evidence="2" id="KW-0812">Transmembrane</keyword>
<dbReference type="KEGG" id="syn:sll0924"/>
<feature type="region of interest" description="Disordered" evidence="1">
    <location>
        <begin position="163"/>
        <end position="184"/>
    </location>
</feature>
<dbReference type="STRING" id="1148.gene:10497751"/>
<evidence type="ECO:0000313" key="4">
    <source>
        <dbReference type="Proteomes" id="UP000001425"/>
    </source>
</evidence>
<reference evidence="3 4" key="1">
    <citation type="journal article" date="1995" name="DNA Res.">
        <title>Sequence analysis of the genome of the unicellular cyanobacterium Synechocystis sp. strain PCC6803. I. Sequence features in the 1 Mb region from map positions 64% to 92% of the genome.</title>
        <authorList>
            <person name="Kaneko T."/>
            <person name="Tanaka A."/>
            <person name="Sato S."/>
            <person name="Kotani H."/>
            <person name="Sazuka T."/>
            <person name="Miyajima N."/>
            <person name="Sugiura M."/>
            <person name="Tabata S."/>
        </authorList>
    </citation>
    <scope>NUCLEOTIDE SEQUENCE [LARGE SCALE GENOMIC DNA]</scope>
    <source>
        <strain evidence="4">ATCC 27184 / PCC 6803 / Kazusa</strain>
    </source>
</reference>
<dbReference type="EMBL" id="BA000022">
    <property type="protein sequence ID" value="BAA16892.1"/>
    <property type="molecule type" value="Genomic_DNA"/>
</dbReference>
<dbReference type="PaxDb" id="1148-1651966"/>
<evidence type="ECO:0000256" key="2">
    <source>
        <dbReference type="SAM" id="Phobius"/>
    </source>
</evidence>
<keyword evidence="2" id="KW-0472">Membrane</keyword>
<reference evidence="3 4" key="2">
    <citation type="journal article" date="1996" name="DNA Res.">
        <title>Sequence analysis of the genome of the unicellular cyanobacterium Synechocystis sp. strain PCC6803. II. Sequence determination of the entire genome and assignment of potential protein-coding regions.</title>
        <authorList>
            <person name="Kaneko T."/>
            <person name="Sato S."/>
            <person name="Kotani H."/>
            <person name="Tanaka A."/>
            <person name="Asamizu E."/>
            <person name="Nakamura Y."/>
            <person name="Miyajima N."/>
            <person name="Hirosawa M."/>
            <person name="Sugiura M."/>
            <person name="Sasamoto S."/>
            <person name="Kimura T."/>
            <person name="Hosouchi T."/>
            <person name="Matsuno A."/>
            <person name="Muraki A."/>
            <person name="Nakazaki N."/>
            <person name="Naruo K."/>
            <person name="Okumura S."/>
            <person name="Shimpo S."/>
            <person name="Takeuchi C."/>
            <person name="Wada T."/>
            <person name="Watanabe A."/>
            <person name="Yamada M."/>
            <person name="Yasuda M."/>
            <person name="Tabata S."/>
        </authorList>
    </citation>
    <scope>NUCLEOTIDE SEQUENCE [LARGE SCALE GENOMIC DNA]</scope>
    <source>
        <strain evidence="4">ATCC 27184 / PCC 6803 / Kazusa</strain>
    </source>
</reference>
<dbReference type="PANTHER" id="PTHR39085:SF1">
    <property type="entry name" value="SLL0924 PROTEIN"/>
    <property type="match status" value="1"/>
</dbReference>
<dbReference type="PhylomeDB" id="P72876"/>
<gene>
    <name evidence="3" type="ordered locus">sll0924</name>
</gene>
<evidence type="ECO:0000256" key="1">
    <source>
        <dbReference type="SAM" id="MobiDB-lite"/>
    </source>
</evidence>